<geneLocation type="plasmid" evidence="1">
    <name>pLPM_part_1</name>
</geneLocation>
<protein>
    <submittedName>
        <fullName evidence="1">Uncharacterized protein</fullName>
    </submittedName>
</protein>
<organism evidence="1 2">
    <name type="scientific">Paenibacillus ehimensis</name>
    <dbReference type="NCBI Taxonomy" id="79264"/>
    <lineage>
        <taxon>Bacteria</taxon>
        <taxon>Bacillati</taxon>
        <taxon>Bacillota</taxon>
        <taxon>Bacilli</taxon>
        <taxon>Bacillales</taxon>
        <taxon>Paenibacillaceae</taxon>
        <taxon>Paenibacillus</taxon>
    </lineage>
</organism>
<evidence type="ECO:0000313" key="1">
    <source>
        <dbReference type="EMBL" id="MDO3681825.1"/>
    </source>
</evidence>
<sequence>MKSILEELYNGNLCPVEQIVPDDPLYRATNHKITEAMSVWRERLTAEEYKQLEELLNLRVQTGAMDLKESFVHGFKLGAALMIEVLAGRCELTKQGE</sequence>
<dbReference type="RefSeq" id="WP_302881386.1">
    <property type="nucleotide sequence ID" value="NZ_JAUMKJ010000080.1"/>
</dbReference>
<gene>
    <name evidence="1" type="ORF">Q3C12_33040</name>
</gene>
<accession>A0ABT8VLG2</accession>
<keyword evidence="2" id="KW-1185">Reference proteome</keyword>
<comment type="caution">
    <text evidence="1">The sequence shown here is derived from an EMBL/GenBank/DDBJ whole genome shotgun (WGS) entry which is preliminary data.</text>
</comment>
<proteinExistence type="predicted"/>
<name>A0ABT8VLG2_9BACL</name>
<dbReference type="EMBL" id="JAUMKJ010000080">
    <property type="protein sequence ID" value="MDO3681825.1"/>
    <property type="molecule type" value="Genomic_DNA"/>
</dbReference>
<evidence type="ECO:0000313" key="2">
    <source>
        <dbReference type="Proteomes" id="UP001168883"/>
    </source>
</evidence>
<reference evidence="1" key="1">
    <citation type="submission" date="2023-07" db="EMBL/GenBank/DDBJ databases">
        <authorList>
            <person name="Aktuganov G."/>
            <person name="Boyko T."/>
            <person name="Delegan Y."/>
            <person name="Galimzianova N."/>
            <person name="Gilvanova E."/>
            <person name="Korobov V."/>
            <person name="Kuzmina L."/>
            <person name="Melentiev A."/>
            <person name="Milman P."/>
            <person name="Ryabova A."/>
            <person name="Stupak E."/>
            <person name="Yasakov T."/>
            <person name="Zharikova N."/>
            <person name="Zhurenko E."/>
        </authorList>
    </citation>
    <scope>NUCLEOTIDE SEQUENCE</scope>
    <source>
        <strain evidence="1">IB-739</strain>
        <plasmid evidence="1">pLPM_part_1</plasmid>
    </source>
</reference>
<dbReference type="Proteomes" id="UP001168883">
    <property type="component" value="Unassembled WGS sequence"/>
</dbReference>
<dbReference type="InterPro" id="IPR049215">
    <property type="entry name" value="DUF6809"/>
</dbReference>
<dbReference type="Pfam" id="PF20648">
    <property type="entry name" value="DUF6809"/>
    <property type="match status" value="1"/>
</dbReference>
<keyword evidence="1" id="KW-0614">Plasmid</keyword>